<dbReference type="EMBL" id="QSAV01000025">
    <property type="protein sequence ID" value="RGW78838.1"/>
    <property type="molecule type" value="Genomic_DNA"/>
</dbReference>
<evidence type="ECO:0000313" key="4">
    <source>
        <dbReference type="EMBL" id="MCW4127944.1"/>
    </source>
</evidence>
<dbReference type="EMBL" id="VZBQ01000057">
    <property type="protein sequence ID" value="MQN89321.1"/>
    <property type="molecule type" value="Genomic_DNA"/>
</dbReference>
<dbReference type="InterPro" id="IPR041657">
    <property type="entry name" value="HTH_17"/>
</dbReference>
<keyword evidence="23" id="KW-1185">Reference proteome</keyword>
<dbReference type="Proteomes" id="UP000215155">
    <property type="component" value="Unassembled WGS sequence"/>
</dbReference>
<evidence type="ECO:0000313" key="7">
    <source>
        <dbReference type="EMBL" id="MQN80819.1"/>
    </source>
</evidence>
<evidence type="ECO:0000313" key="22">
    <source>
        <dbReference type="Proteomes" id="UP000285776"/>
    </source>
</evidence>
<dbReference type="Proteomes" id="UP000285604">
    <property type="component" value="Unassembled WGS sequence"/>
</dbReference>
<evidence type="ECO:0000313" key="25">
    <source>
        <dbReference type="Proteomes" id="UP000420635"/>
    </source>
</evidence>
<evidence type="ECO:0000313" key="13">
    <source>
        <dbReference type="EMBL" id="RGS18359.1"/>
    </source>
</evidence>
<dbReference type="Proteomes" id="UP000442105">
    <property type="component" value="Unassembled WGS sequence"/>
</dbReference>
<dbReference type="Proteomes" id="UP000283872">
    <property type="component" value="Unassembled WGS sequence"/>
</dbReference>
<dbReference type="Proteomes" id="UP001209344">
    <property type="component" value="Unassembled WGS sequence"/>
</dbReference>
<name>A0A229I7P9_9BACT</name>
<organism evidence="10 23">
    <name type="scientific">Segatella copri</name>
    <dbReference type="NCBI Taxonomy" id="165179"/>
    <lineage>
        <taxon>Bacteria</taxon>
        <taxon>Pseudomonadati</taxon>
        <taxon>Bacteroidota</taxon>
        <taxon>Bacteroidia</taxon>
        <taxon>Bacteroidales</taxon>
        <taxon>Prevotellaceae</taxon>
        <taxon>Segatella</taxon>
    </lineage>
</organism>
<evidence type="ECO:0000313" key="17">
    <source>
        <dbReference type="Proteomes" id="UP000215155"/>
    </source>
</evidence>
<accession>A0A229I7P9</accession>
<dbReference type="GeneID" id="88858993"/>
<dbReference type="AlphaFoldDB" id="A0A229I7P9"/>
<evidence type="ECO:0000313" key="27">
    <source>
        <dbReference type="Proteomes" id="UP000480425"/>
    </source>
</evidence>
<feature type="domain" description="Helix-turn-helix" evidence="1">
    <location>
        <begin position="40"/>
        <end position="84"/>
    </location>
</feature>
<dbReference type="EMBL" id="QSSA01000032">
    <property type="protein sequence ID" value="RGL56280.1"/>
    <property type="molecule type" value="Genomic_DNA"/>
</dbReference>
<dbReference type="Proteomes" id="UP000261187">
    <property type="component" value="Unassembled WGS sequence"/>
</dbReference>
<dbReference type="EMBL" id="VZCB01000059">
    <property type="protein sequence ID" value="MQN80819.1"/>
    <property type="molecule type" value="Genomic_DNA"/>
</dbReference>
<dbReference type="Proteomes" id="UP001206014">
    <property type="component" value="Unassembled WGS sequence"/>
</dbReference>
<evidence type="ECO:0000313" key="18">
    <source>
        <dbReference type="Proteomes" id="UP000261187"/>
    </source>
</evidence>
<dbReference type="PANTHER" id="PTHR34585">
    <property type="match status" value="1"/>
</dbReference>
<dbReference type="EMBL" id="JAPDVK010000002">
    <property type="protein sequence ID" value="MCW4127944.1"/>
    <property type="molecule type" value="Genomic_DNA"/>
</dbReference>
<dbReference type="OrthoDB" id="1028798at2"/>
<evidence type="ECO:0000313" key="15">
    <source>
        <dbReference type="EMBL" id="RGX82942.1"/>
    </source>
</evidence>
<dbReference type="EMBL" id="NMPZ01000004">
    <property type="protein sequence ID" value="OXL44793.1"/>
    <property type="molecule type" value="Genomic_DNA"/>
</dbReference>
<dbReference type="EMBL" id="VZBP01000163">
    <property type="protein sequence ID" value="MQO10594.1"/>
    <property type="molecule type" value="Genomic_DNA"/>
</dbReference>
<dbReference type="EMBL" id="JANDWN010000058">
    <property type="protein sequence ID" value="MCP9601096.1"/>
    <property type="molecule type" value="Genomic_DNA"/>
</dbReference>
<evidence type="ECO:0000313" key="23">
    <source>
        <dbReference type="Proteomes" id="UP000384372"/>
    </source>
</evidence>
<reference evidence="18 19" key="2">
    <citation type="submission" date="2018-08" db="EMBL/GenBank/DDBJ databases">
        <title>A genome reference for cultivated species of the human gut microbiota.</title>
        <authorList>
            <person name="Zou Y."/>
            <person name="Xue W."/>
            <person name="Luo G."/>
        </authorList>
    </citation>
    <scope>NUCLEOTIDE SEQUENCE [LARGE SCALE GENOMIC DNA]</scope>
    <source>
        <strain evidence="14 22">AF10-17</strain>
        <strain evidence="13 19">AF24-12</strain>
        <strain evidence="16 20">AM16-54</strain>
        <strain evidence="15 21">OF03-3</strain>
        <strain evidence="12 18">TF06-40</strain>
    </source>
</reference>
<evidence type="ECO:0000313" key="10">
    <source>
        <dbReference type="EMBL" id="MQP10677.1"/>
    </source>
</evidence>
<evidence type="ECO:0000313" key="14">
    <source>
        <dbReference type="EMBL" id="RGW78838.1"/>
    </source>
</evidence>
<evidence type="ECO:0000313" key="20">
    <source>
        <dbReference type="Proteomes" id="UP000284548"/>
    </source>
</evidence>
<dbReference type="Proteomes" id="UP000285776">
    <property type="component" value="Unassembled WGS sequence"/>
</dbReference>
<dbReference type="EMBL" id="VZAD01000015">
    <property type="protein sequence ID" value="MQP10677.1"/>
    <property type="molecule type" value="Genomic_DNA"/>
</dbReference>
<dbReference type="EMBL" id="QRVA01000004">
    <property type="protein sequence ID" value="RGS18359.1"/>
    <property type="molecule type" value="Genomic_DNA"/>
</dbReference>
<dbReference type="EMBL" id="QRKB01000034">
    <property type="protein sequence ID" value="RHH79198.1"/>
    <property type="molecule type" value="Genomic_DNA"/>
</dbReference>
<sequence>MEVVTMEKKAFDLMMARYDALVKKVELLKHKANGKRLNKWLTGHEVCQQLRISQRTLQKLRDRRFLGHTQIGRQFYYCPEEVKAIVPLIARIKSV</sequence>
<dbReference type="Pfam" id="PF12728">
    <property type="entry name" value="HTH_17"/>
    <property type="match status" value="1"/>
</dbReference>
<dbReference type="Proteomes" id="UP000480425">
    <property type="component" value="Unassembled WGS sequence"/>
</dbReference>
<evidence type="ECO:0000313" key="24">
    <source>
        <dbReference type="Proteomes" id="UP000405805"/>
    </source>
</evidence>
<reference evidence="11 17" key="1">
    <citation type="submission" date="2017-07" db="EMBL/GenBank/DDBJ databases">
        <title>Draft genome sequence of Prevotella copri isolated from the gut of healthy adult Indian.</title>
        <authorList>
            <person name="Das B."/>
            <person name="Bag S."/>
            <person name="Ghosh T.S."/>
        </authorList>
    </citation>
    <scope>NUCLEOTIDE SEQUENCE [LARGE SCALE GENOMIC DNA]</scope>
    <source>
        <strain evidence="11 17">Indica</strain>
    </source>
</reference>
<dbReference type="Proteomes" id="UP000284548">
    <property type="component" value="Unassembled WGS sequence"/>
</dbReference>
<dbReference type="Proteomes" id="UP001209476">
    <property type="component" value="Unassembled WGS sequence"/>
</dbReference>
<dbReference type="Proteomes" id="UP000405805">
    <property type="component" value="Unassembled WGS sequence"/>
</dbReference>
<dbReference type="Proteomes" id="UP000384372">
    <property type="component" value="Unassembled WGS sequence"/>
</dbReference>
<reference evidence="2" key="4">
    <citation type="submission" date="2022-07" db="EMBL/GenBank/DDBJ databases">
        <title>Prevotella copri.</title>
        <authorList>
            <person name="Yang C."/>
        </authorList>
    </citation>
    <scope>NUCLEOTIDE SEQUENCE</scope>
    <source>
        <strain evidence="3">HF1476</strain>
        <strain evidence="2">HF88</strain>
    </source>
</reference>
<dbReference type="GO" id="GO:0003677">
    <property type="term" value="F:DNA binding"/>
    <property type="evidence" value="ECO:0007669"/>
    <property type="project" value="UniProtKB-KW"/>
</dbReference>
<gene>
    <name evidence="11" type="ORF">CFT61_03745</name>
    <name evidence="16" type="ORF">DW192_12170</name>
    <name evidence="14" type="ORF">DWV53_08915</name>
    <name evidence="13" type="ORF">DWY11_03280</name>
    <name evidence="15" type="ORF">DXA63_17495</name>
    <name evidence="12" type="ORF">DXC61_12680</name>
    <name evidence="10" type="ORF">F7D20_01575</name>
    <name evidence="9" type="ORF">F7D57_12925</name>
    <name evidence="8" type="ORF">F7D59_05490</name>
    <name evidence="7" type="ORF">F7D73_07605</name>
    <name evidence="6" type="ORF">F7D95_05995</name>
    <name evidence="3" type="ORF">NNC55_14295</name>
    <name evidence="2" type="ORF">NND11_10165</name>
    <name evidence="5" type="ORF">ONS98_07390</name>
    <name evidence="4" type="ORF">ONT16_06695</name>
</gene>
<evidence type="ECO:0000313" key="26">
    <source>
        <dbReference type="Proteomes" id="UP000442105"/>
    </source>
</evidence>
<evidence type="ECO:0000313" key="3">
    <source>
        <dbReference type="EMBL" id="MCP9601096.1"/>
    </source>
</evidence>
<proteinExistence type="predicted"/>
<dbReference type="Proteomes" id="UP001204486">
    <property type="component" value="Unassembled WGS sequence"/>
</dbReference>
<protein>
    <submittedName>
        <fullName evidence="11">DNA-binding protein</fullName>
    </submittedName>
    <submittedName>
        <fullName evidence="10">Helix-turn-helix domain-containing protein</fullName>
    </submittedName>
</protein>
<dbReference type="Proteomes" id="UP000420635">
    <property type="component" value="Unassembled WGS sequence"/>
</dbReference>
<dbReference type="EMBL" id="JAPDUM010000001">
    <property type="protein sequence ID" value="MCW4165046.1"/>
    <property type="molecule type" value="Genomic_DNA"/>
</dbReference>
<dbReference type="RefSeq" id="WP_071122342.1">
    <property type="nucleotide sequence ID" value="NZ_CATKVU010000006.1"/>
</dbReference>
<evidence type="ECO:0000313" key="9">
    <source>
        <dbReference type="EMBL" id="MQO10594.1"/>
    </source>
</evidence>
<evidence type="ECO:0000313" key="6">
    <source>
        <dbReference type="EMBL" id="MQN12377.1"/>
    </source>
</evidence>
<comment type="caution">
    <text evidence="10">The sequence shown here is derived from an EMBL/GenBank/DDBJ whole genome shotgun (WGS) entry which is preliminary data.</text>
</comment>
<reference evidence="23 24" key="3">
    <citation type="submission" date="2019-09" db="EMBL/GenBank/DDBJ databases">
        <title>Distinct polysaccharide growth profiles of human intestinal Prevotella copri isolates.</title>
        <authorList>
            <person name="Fehlner-Peach H."/>
            <person name="Magnabosco C."/>
            <person name="Raghavan V."/>
            <person name="Scher J.U."/>
            <person name="Tett A."/>
            <person name="Cox L.M."/>
            <person name="Gottsegen C."/>
            <person name="Watters A."/>
            <person name="Wiltshire- Gordon J.D."/>
            <person name="Segata N."/>
            <person name="Bonneau R."/>
            <person name="Littman D.R."/>
        </authorList>
    </citation>
    <scope>NUCLEOTIDE SEQUENCE [LARGE SCALE GENOMIC DNA]</scope>
    <source>
        <strain evidence="27">iA622</strain>
        <strain evidence="7">IA622</strain>
        <strain evidence="9">IA624</strain>
        <strain evidence="24">iA624</strain>
        <strain evidence="23">iAQ1173</strain>
        <strain evidence="10">IAQ1173</strain>
        <strain evidence="6">IAQ1179</strain>
        <strain evidence="26">iAQ1179</strain>
        <strain evidence="8">IP54</strain>
        <strain evidence="25">iP54</strain>
    </source>
</reference>
<evidence type="ECO:0000313" key="11">
    <source>
        <dbReference type="EMBL" id="OXL44793.1"/>
    </source>
</evidence>
<evidence type="ECO:0000313" key="2">
    <source>
        <dbReference type="EMBL" id="MCP9501904.1"/>
    </source>
</evidence>
<evidence type="ECO:0000313" key="12">
    <source>
        <dbReference type="EMBL" id="RGL56280.1"/>
    </source>
</evidence>
<evidence type="ECO:0000313" key="19">
    <source>
        <dbReference type="Proteomes" id="UP000283872"/>
    </source>
</evidence>
<evidence type="ECO:0000259" key="1">
    <source>
        <dbReference type="Pfam" id="PF12728"/>
    </source>
</evidence>
<evidence type="ECO:0000313" key="21">
    <source>
        <dbReference type="Proteomes" id="UP000285604"/>
    </source>
</evidence>
<dbReference type="EMBL" id="JANDXR010000011">
    <property type="protein sequence ID" value="MCP9501904.1"/>
    <property type="molecule type" value="Genomic_DNA"/>
</dbReference>
<keyword evidence="11" id="KW-0238">DNA-binding</keyword>
<reference evidence="4" key="5">
    <citation type="submission" date="2022-11" db="EMBL/GenBank/DDBJ databases">
        <title>Genomic repertoires linked with pathogenic potency of arthritogenic Prevotella copri isolated from the gut of rheumatoid arthritis patients.</title>
        <authorList>
            <person name="Nii T."/>
            <person name="Maeda Y."/>
            <person name="Motooka D."/>
            <person name="Naito M."/>
            <person name="Matsumoto Y."/>
            <person name="Ogawa T."/>
            <person name="Oguro-Igashira E."/>
            <person name="Kishikawa T."/>
            <person name="Yamashita M."/>
            <person name="Koizumi S."/>
            <person name="Kurakawa T."/>
            <person name="Okumura R."/>
            <person name="Kayama H."/>
            <person name="Murakami M."/>
            <person name="Sakaguchi T."/>
            <person name="Das B."/>
            <person name="Nakamura S."/>
            <person name="Okada Y."/>
            <person name="Kumanogoh A."/>
            <person name="Takeda K."/>
        </authorList>
    </citation>
    <scope>NUCLEOTIDE SEQUENCE</scope>
    <source>
        <strain evidence="4">F3-75</strain>
        <strain evidence="5">RA-N001-16</strain>
    </source>
</reference>
<evidence type="ECO:0000313" key="5">
    <source>
        <dbReference type="EMBL" id="MCW4165046.1"/>
    </source>
</evidence>
<evidence type="ECO:0000313" key="8">
    <source>
        <dbReference type="EMBL" id="MQN89321.1"/>
    </source>
</evidence>
<dbReference type="EMBL" id="VZCW01000161">
    <property type="protein sequence ID" value="MQN12377.1"/>
    <property type="molecule type" value="Genomic_DNA"/>
</dbReference>
<evidence type="ECO:0000313" key="16">
    <source>
        <dbReference type="EMBL" id="RHH79198.1"/>
    </source>
</evidence>
<dbReference type="EMBL" id="QSCI01000267">
    <property type="protein sequence ID" value="RGX82942.1"/>
    <property type="molecule type" value="Genomic_DNA"/>
</dbReference>
<dbReference type="PANTHER" id="PTHR34585:SF22">
    <property type="entry name" value="HELIX-TURN-HELIX DOMAIN-CONTAINING PROTEIN"/>
    <property type="match status" value="1"/>
</dbReference>